<reference evidence="2" key="3">
    <citation type="submission" date="2012-09" db="EMBL/GenBank/DDBJ databases">
        <authorList>
            <consortium name="VectorBase"/>
        </authorList>
    </citation>
    <scope>NUCLEOTIDE SEQUENCE</scope>
    <source>
        <strain evidence="2">Liverpool</strain>
    </source>
</reference>
<evidence type="ECO:0000256" key="1">
    <source>
        <dbReference type="SAM" id="MobiDB-lite"/>
    </source>
</evidence>
<name>Q16VJ5_AEDAE</name>
<dbReference type="HOGENOM" id="CLU_980749_0_0_1"/>
<dbReference type="OMA" id="QQHEKIP"/>
<feature type="region of interest" description="Disordered" evidence="1">
    <location>
        <begin position="182"/>
        <end position="284"/>
    </location>
</feature>
<evidence type="ECO:0000313" key="3">
    <source>
        <dbReference type="Proteomes" id="UP000682892"/>
    </source>
</evidence>
<protein>
    <submittedName>
        <fullName evidence="2">AAEL009550-PA</fullName>
    </submittedName>
</protein>
<reference evidence="2" key="1">
    <citation type="submission" date="2005-10" db="EMBL/GenBank/DDBJ databases">
        <authorList>
            <person name="Loftus B.J."/>
            <person name="Nene V.M."/>
            <person name="Hannick L.I."/>
            <person name="Bidwell S."/>
            <person name="Haas B."/>
            <person name="Amedeo P."/>
            <person name="Orvis J."/>
            <person name="Wortman J.R."/>
            <person name="White O.R."/>
            <person name="Salzberg S."/>
            <person name="Shumway M."/>
            <person name="Koo H."/>
            <person name="Zhao Y."/>
            <person name="Holmes M."/>
            <person name="Miller J."/>
            <person name="Schatz M."/>
            <person name="Pop M."/>
            <person name="Pai G."/>
            <person name="Utterback T."/>
            <person name="Rogers Y.-H."/>
            <person name="Kravitz S."/>
            <person name="Fraser C.M."/>
        </authorList>
    </citation>
    <scope>NUCLEOTIDE SEQUENCE</scope>
    <source>
        <strain evidence="2">Liverpool</strain>
    </source>
</reference>
<feature type="compositionally biased region" description="Polar residues" evidence="1">
    <location>
        <begin position="259"/>
        <end position="284"/>
    </location>
</feature>
<accession>Q16VJ5</accession>
<gene>
    <name evidence="2" type="ORF">AaeL_AAEL009550</name>
</gene>
<dbReference type="AlphaFoldDB" id="Q16VJ5"/>
<sequence length="284" mass="32866">MDWNHLTPEEIDFELLLRNTTGIRGKDRDWKISRLQQLVDRERNGTPAPTYSSHVVSDMDSIYHCQTTLSPIFHALNTAIQQGNKSQITSLRSRLLHYKFRLSLISDSMILENAKKSSVKICSALRQIEESLQDNVVGGQDGKEDLEDLPSDPETLKRLKIAQLQSSINEAGKQQKILEQELEQQQQQHEKIPQQPSHQEKEIPDTHQRQQLHDQNLQKWHQQQFQPQQHLQEPSEQRQLPNRQDQRLQQDEQQGILGSANTKRIRNGSSSTQKRSNTNGGRLE</sequence>
<feature type="compositionally biased region" description="Low complexity" evidence="1">
    <location>
        <begin position="218"/>
        <end position="232"/>
    </location>
</feature>
<dbReference type="Proteomes" id="UP000682892">
    <property type="component" value="Unassembled WGS sequence"/>
</dbReference>
<reference evidence="2" key="2">
    <citation type="journal article" date="2007" name="Science">
        <title>Genome sequence of Aedes aegypti, a major arbovirus vector.</title>
        <authorList>
            <person name="Nene V."/>
            <person name="Wortman J.R."/>
            <person name="Lawson D."/>
            <person name="Haas B."/>
            <person name="Kodira C."/>
            <person name="Tu Z.J."/>
            <person name="Loftus B."/>
            <person name="Xi Z."/>
            <person name="Megy K."/>
            <person name="Grabherr M."/>
            <person name="Ren Q."/>
            <person name="Zdobnov E.M."/>
            <person name="Lobo N.F."/>
            <person name="Campbell K.S."/>
            <person name="Brown S.E."/>
            <person name="Bonaldo M.F."/>
            <person name="Zhu J."/>
            <person name="Sinkins S.P."/>
            <person name="Hogenkamp D.G."/>
            <person name="Amedeo P."/>
            <person name="Arensburger P."/>
            <person name="Atkinson P.W."/>
            <person name="Bidwell S."/>
            <person name="Biedler J."/>
            <person name="Birney E."/>
            <person name="Bruggner R.V."/>
            <person name="Costas J."/>
            <person name="Coy M.R."/>
            <person name="Crabtree J."/>
            <person name="Crawford M."/>
            <person name="Debruyn B."/>
            <person name="Decaprio D."/>
            <person name="Eiglmeier K."/>
            <person name="Eisenstadt E."/>
            <person name="El-Dorry H."/>
            <person name="Gelbart W.M."/>
            <person name="Gomes S.L."/>
            <person name="Hammond M."/>
            <person name="Hannick L.I."/>
            <person name="Hogan J.R."/>
            <person name="Holmes M.H."/>
            <person name="Jaffe D."/>
            <person name="Johnston J.S."/>
            <person name="Kennedy R.C."/>
            <person name="Koo H."/>
            <person name="Kravitz S."/>
            <person name="Kriventseva E.V."/>
            <person name="Kulp D."/>
            <person name="Labutti K."/>
            <person name="Lee E."/>
            <person name="Li S."/>
            <person name="Lovin D.D."/>
            <person name="Mao C."/>
            <person name="Mauceli E."/>
            <person name="Menck C.F."/>
            <person name="Miller J.R."/>
            <person name="Montgomery P."/>
            <person name="Mori A."/>
            <person name="Nascimento A.L."/>
            <person name="Naveira H.F."/>
            <person name="Nusbaum C."/>
            <person name="O'leary S."/>
            <person name="Orvis J."/>
            <person name="Pertea M."/>
            <person name="Quesneville H."/>
            <person name="Reidenbach K.R."/>
            <person name="Rogers Y.H."/>
            <person name="Roth C.W."/>
            <person name="Schneider J.R."/>
            <person name="Schatz M."/>
            <person name="Shumway M."/>
            <person name="Stanke M."/>
            <person name="Stinson E.O."/>
            <person name="Tubio J.M."/>
            <person name="Vanzee J.P."/>
            <person name="Verjovski-Almeida S."/>
            <person name="Werner D."/>
            <person name="White O."/>
            <person name="Wyder S."/>
            <person name="Zeng Q."/>
            <person name="Zhao Q."/>
            <person name="Zhao Y."/>
            <person name="Hill C.A."/>
            <person name="Raikhel A.S."/>
            <person name="Soares M.B."/>
            <person name="Knudson D.L."/>
            <person name="Lee N.H."/>
            <person name="Galagan J."/>
            <person name="Salzberg S.L."/>
            <person name="Paulsen I.T."/>
            <person name="Dimopoulos G."/>
            <person name="Collins F.H."/>
            <person name="Birren B."/>
            <person name="Fraser-Liggett C.M."/>
            <person name="Severson D.W."/>
        </authorList>
    </citation>
    <scope>NUCLEOTIDE SEQUENCE [LARGE SCALE GENOMIC DNA]</scope>
    <source>
        <strain evidence="2">Liverpool</strain>
    </source>
</reference>
<dbReference type="VEuPathDB" id="VectorBase:AAEL025615"/>
<dbReference type="EMBL" id="CH477590">
    <property type="protein sequence ID" value="EAT38576.1"/>
    <property type="molecule type" value="Genomic_DNA"/>
</dbReference>
<dbReference type="PaxDb" id="7159-AAEL009550-PA"/>
<evidence type="ECO:0000313" key="2">
    <source>
        <dbReference type="EMBL" id="EAT38576.1"/>
    </source>
</evidence>
<feature type="compositionally biased region" description="Basic and acidic residues" evidence="1">
    <location>
        <begin position="188"/>
        <end position="212"/>
    </location>
</feature>
<proteinExistence type="predicted"/>
<organism evidence="2 3">
    <name type="scientific">Aedes aegypti</name>
    <name type="common">Yellowfever mosquito</name>
    <name type="synonym">Culex aegypti</name>
    <dbReference type="NCBI Taxonomy" id="7159"/>
    <lineage>
        <taxon>Eukaryota</taxon>
        <taxon>Metazoa</taxon>
        <taxon>Ecdysozoa</taxon>
        <taxon>Arthropoda</taxon>
        <taxon>Hexapoda</taxon>
        <taxon>Insecta</taxon>
        <taxon>Pterygota</taxon>
        <taxon>Neoptera</taxon>
        <taxon>Endopterygota</taxon>
        <taxon>Diptera</taxon>
        <taxon>Nematocera</taxon>
        <taxon>Culicoidea</taxon>
        <taxon>Culicidae</taxon>
        <taxon>Culicinae</taxon>
        <taxon>Aedini</taxon>
        <taxon>Aedes</taxon>
        <taxon>Stegomyia</taxon>
    </lineage>
</organism>